<comment type="caution">
    <text evidence="2">The sequence shown here is derived from an EMBL/GenBank/DDBJ whole genome shotgun (WGS) entry which is preliminary data.</text>
</comment>
<evidence type="ECO:0000313" key="3">
    <source>
        <dbReference type="Proteomes" id="UP000535838"/>
    </source>
</evidence>
<feature type="signal peptide" evidence="1">
    <location>
        <begin position="1"/>
        <end position="27"/>
    </location>
</feature>
<feature type="chain" id="PRO_5032540876" description="NEAT domain-containing protein" evidence="1">
    <location>
        <begin position="28"/>
        <end position="132"/>
    </location>
</feature>
<dbReference type="AlphaFoldDB" id="A0A841SSU8"/>
<protein>
    <recommendedName>
        <fullName evidence="4">NEAT domain-containing protein</fullName>
    </recommendedName>
</protein>
<accession>A0A841SSU8</accession>
<evidence type="ECO:0000313" key="2">
    <source>
        <dbReference type="EMBL" id="MBB6632697.1"/>
    </source>
</evidence>
<keyword evidence="1" id="KW-0732">Signal</keyword>
<dbReference type="RefSeq" id="WP_185117934.1">
    <property type="nucleotide sequence ID" value="NZ_JACJVQ010000002.1"/>
</dbReference>
<gene>
    <name evidence="2" type="ORF">H7B67_00980</name>
</gene>
<dbReference type="EMBL" id="JACJVQ010000002">
    <property type="protein sequence ID" value="MBB6632697.1"/>
    <property type="molecule type" value="Genomic_DNA"/>
</dbReference>
<organism evidence="2 3">
    <name type="scientific">Cohnella thailandensis</name>
    <dbReference type="NCBI Taxonomy" id="557557"/>
    <lineage>
        <taxon>Bacteria</taxon>
        <taxon>Bacillati</taxon>
        <taxon>Bacillota</taxon>
        <taxon>Bacilli</taxon>
        <taxon>Bacillales</taxon>
        <taxon>Paenibacillaceae</taxon>
        <taxon>Cohnella</taxon>
    </lineage>
</organism>
<proteinExistence type="predicted"/>
<name>A0A841SSU8_9BACL</name>
<keyword evidence="3" id="KW-1185">Reference proteome</keyword>
<sequence>MSQAMKRSFSFVLLLVFALAMAVPAFASTYTRDYQFNYEGEYHEHSSGYIDGPAVIDDSANTVTLKLDGNYFPEIKIGANSYLGSYNASTGQTTFVIPGTDAANIDISLHVRVTILGIPVHDTWYDLEIAWL</sequence>
<evidence type="ECO:0000256" key="1">
    <source>
        <dbReference type="SAM" id="SignalP"/>
    </source>
</evidence>
<evidence type="ECO:0008006" key="4">
    <source>
        <dbReference type="Google" id="ProtNLM"/>
    </source>
</evidence>
<reference evidence="2 3" key="1">
    <citation type="submission" date="2020-08" db="EMBL/GenBank/DDBJ databases">
        <title>Cohnella phylogeny.</title>
        <authorList>
            <person name="Dunlap C."/>
        </authorList>
    </citation>
    <scope>NUCLEOTIDE SEQUENCE [LARGE SCALE GENOMIC DNA]</scope>
    <source>
        <strain evidence="2 3">DSM 25241</strain>
    </source>
</reference>
<dbReference type="Proteomes" id="UP000535838">
    <property type="component" value="Unassembled WGS sequence"/>
</dbReference>